<dbReference type="PROSITE" id="PS00107">
    <property type="entry name" value="PROTEIN_KINASE_ATP"/>
    <property type="match status" value="1"/>
</dbReference>
<dbReference type="GO" id="GO:0016301">
    <property type="term" value="F:kinase activity"/>
    <property type="evidence" value="ECO:0007669"/>
    <property type="project" value="UniProtKB-KW"/>
</dbReference>
<dbReference type="RefSeq" id="WP_379530038.1">
    <property type="nucleotide sequence ID" value="NZ_JBHSBI010000011.1"/>
</dbReference>
<name>A0ABV8GB66_9ACTN</name>
<evidence type="ECO:0000256" key="5">
    <source>
        <dbReference type="ARBA" id="ARBA00022777"/>
    </source>
</evidence>
<feature type="domain" description="Protein kinase" evidence="10">
    <location>
        <begin position="13"/>
        <end position="270"/>
    </location>
</feature>
<proteinExistence type="predicted"/>
<dbReference type="InterPro" id="IPR017441">
    <property type="entry name" value="Protein_kinase_ATP_BS"/>
</dbReference>
<evidence type="ECO:0000256" key="7">
    <source>
        <dbReference type="PROSITE-ProRule" id="PRU10141"/>
    </source>
</evidence>
<keyword evidence="2" id="KW-0723">Serine/threonine-protein kinase</keyword>
<evidence type="ECO:0000313" key="11">
    <source>
        <dbReference type="EMBL" id="MFC4010013.1"/>
    </source>
</evidence>
<dbReference type="Pfam" id="PF00069">
    <property type="entry name" value="Pkinase"/>
    <property type="match status" value="1"/>
</dbReference>
<dbReference type="Gene3D" id="3.30.200.20">
    <property type="entry name" value="Phosphorylase Kinase, domain 1"/>
    <property type="match status" value="1"/>
</dbReference>
<feature type="binding site" evidence="7">
    <location>
        <position position="42"/>
    </location>
    <ligand>
        <name>ATP</name>
        <dbReference type="ChEBI" id="CHEBI:30616"/>
    </ligand>
</feature>
<dbReference type="PROSITE" id="PS50011">
    <property type="entry name" value="PROTEIN_KINASE_DOM"/>
    <property type="match status" value="1"/>
</dbReference>
<dbReference type="PANTHER" id="PTHR43289">
    <property type="entry name" value="MITOGEN-ACTIVATED PROTEIN KINASE KINASE KINASE 20-RELATED"/>
    <property type="match status" value="1"/>
</dbReference>
<evidence type="ECO:0000259" key="10">
    <source>
        <dbReference type="PROSITE" id="PS50011"/>
    </source>
</evidence>
<dbReference type="EMBL" id="JBHSBI010000011">
    <property type="protein sequence ID" value="MFC4010013.1"/>
    <property type="molecule type" value="Genomic_DNA"/>
</dbReference>
<evidence type="ECO:0000256" key="4">
    <source>
        <dbReference type="ARBA" id="ARBA00022741"/>
    </source>
</evidence>
<dbReference type="InterPro" id="IPR008271">
    <property type="entry name" value="Ser/Thr_kinase_AS"/>
</dbReference>
<dbReference type="InterPro" id="IPR011009">
    <property type="entry name" value="Kinase-like_dom_sf"/>
</dbReference>
<dbReference type="Gene3D" id="1.10.510.10">
    <property type="entry name" value="Transferase(Phosphotransferase) domain 1"/>
    <property type="match status" value="1"/>
</dbReference>
<dbReference type="Proteomes" id="UP001595851">
    <property type="component" value="Unassembled WGS sequence"/>
</dbReference>
<sequence>MADVRGERVAGRYRVLTALGQGGMGTIWLAHDELLDRHVAIKELRMPDSLPAAEREEALQRSMREAMAAAQLRHPNIITIHDVLVHNAMPWIVMELLKGRDLKDAVAAEGPWTPQRVAALGLRVLDALSTAHAHGIQHRDVKPANVFLTGDGRVVLTDFGIARLEDQATITESGLLLGSPGYIAPERLRGERGGPASDLWSLAATLYSAVEGVAPYAGTSPMAVLRDALTLPPRTPTRAGSLGPVLIQMMAREPHQRPDARTAAFLLQRVAGNQDATAPLPAPNRRGRRGAILAGAGLTAAVAAVAITVALLPTSAPPPTPNTDAQAATSTPVRTPTAPTPEPVARFTVPVNPCALVTPTQVRLLVPKAATKGRREGEGCDWTARGNGLAVTPLKPVQVDSAWGISLDEASETFVNRLNGAAAESRITWKWPDIGVEKMITQNRSPSQEIDGIGDEAFSYEYVNPKGQVERHDVIFRLSNVVIEIKYVDLSKIGDDEALRKGARDAARWVAAVLESQE</sequence>
<keyword evidence="6 7" id="KW-0067">ATP-binding</keyword>
<keyword evidence="9" id="KW-1133">Transmembrane helix</keyword>
<evidence type="ECO:0000256" key="1">
    <source>
        <dbReference type="ARBA" id="ARBA00012513"/>
    </source>
</evidence>
<dbReference type="PANTHER" id="PTHR43289:SF6">
    <property type="entry name" value="SERINE_THREONINE-PROTEIN KINASE NEKL-3"/>
    <property type="match status" value="1"/>
</dbReference>
<keyword evidence="12" id="KW-1185">Reference proteome</keyword>
<dbReference type="CDD" id="cd14014">
    <property type="entry name" value="STKc_PknB_like"/>
    <property type="match status" value="1"/>
</dbReference>
<organism evidence="11 12">
    <name type="scientific">Nonomuraea purpurea</name>
    <dbReference type="NCBI Taxonomy" id="1849276"/>
    <lineage>
        <taxon>Bacteria</taxon>
        <taxon>Bacillati</taxon>
        <taxon>Actinomycetota</taxon>
        <taxon>Actinomycetes</taxon>
        <taxon>Streptosporangiales</taxon>
        <taxon>Streptosporangiaceae</taxon>
        <taxon>Nonomuraea</taxon>
    </lineage>
</organism>
<evidence type="ECO:0000256" key="3">
    <source>
        <dbReference type="ARBA" id="ARBA00022679"/>
    </source>
</evidence>
<comment type="caution">
    <text evidence="11">The sequence shown here is derived from an EMBL/GenBank/DDBJ whole genome shotgun (WGS) entry which is preliminary data.</text>
</comment>
<dbReference type="SUPFAM" id="SSF56112">
    <property type="entry name" value="Protein kinase-like (PK-like)"/>
    <property type="match status" value="1"/>
</dbReference>
<keyword evidence="3" id="KW-0808">Transferase</keyword>
<keyword evidence="4 7" id="KW-0547">Nucleotide-binding</keyword>
<feature type="transmembrane region" description="Helical" evidence="9">
    <location>
        <begin position="291"/>
        <end position="312"/>
    </location>
</feature>
<evidence type="ECO:0000256" key="8">
    <source>
        <dbReference type="SAM" id="MobiDB-lite"/>
    </source>
</evidence>
<protein>
    <recommendedName>
        <fullName evidence="1">non-specific serine/threonine protein kinase</fullName>
        <ecNumber evidence="1">2.7.11.1</ecNumber>
    </recommendedName>
</protein>
<keyword evidence="5 11" id="KW-0418">Kinase</keyword>
<reference evidence="12" key="1">
    <citation type="journal article" date="2019" name="Int. J. Syst. Evol. Microbiol.">
        <title>The Global Catalogue of Microorganisms (GCM) 10K type strain sequencing project: providing services to taxonomists for standard genome sequencing and annotation.</title>
        <authorList>
            <consortium name="The Broad Institute Genomics Platform"/>
            <consortium name="The Broad Institute Genome Sequencing Center for Infectious Disease"/>
            <person name="Wu L."/>
            <person name="Ma J."/>
        </authorList>
    </citation>
    <scope>NUCLEOTIDE SEQUENCE [LARGE SCALE GENOMIC DNA]</scope>
    <source>
        <strain evidence="12">TBRC 1276</strain>
    </source>
</reference>
<keyword evidence="9" id="KW-0472">Membrane</keyword>
<keyword evidence="9" id="KW-0812">Transmembrane</keyword>
<feature type="compositionally biased region" description="Polar residues" evidence="8">
    <location>
        <begin position="322"/>
        <end position="334"/>
    </location>
</feature>
<dbReference type="SMART" id="SM00220">
    <property type="entry name" value="S_TKc"/>
    <property type="match status" value="1"/>
</dbReference>
<evidence type="ECO:0000256" key="9">
    <source>
        <dbReference type="SAM" id="Phobius"/>
    </source>
</evidence>
<dbReference type="EC" id="2.7.11.1" evidence="1"/>
<evidence type="ECO:0000256" key="6">
    <source>
        <dbReference type="ARBA" id="ARBA00022840"/>
    </source>
</evidence>
<dbReference type="PROSITE" id="PS00108">
    <property type="entry name" value="PROTEIN_KINASE_ST"/>
    <property type="match status" value="1"/>
</dbReference>
<gene>
    <name evidence="11" type="ORF">ACFOY2_22485</name>
</gene>
<evidence type="ECO:0000256" key="2">
    <source>
        <dbReference type="ARBA" id="ARBA00022527"/>
    </source>
</evidence>
<dbReference type="InterPro" id="IPR000719">
    <property type="entry name" value="Prot_kinase_dom"/>
</dbReference>
<evidence type="ECO:0000313" key="12">
    <source>
        <dbReference type="Proteomes" id="UP001595851"/>
    </source>
</evidence>
<accession>A0ABV8GB66</accession>
<feature type="region of interest" description="Disordered" evidence="8">
    <location>
        <begin position="315"/>
        <end position="344"/>
    </location>
</feature>